<evidence type="ECO:0000256" key="1">
    <source>
        <dbReference type="SAM" id="MobiDB-lite"/>
    </source>
</evidence>
<reference evidence="3" key="1">
    <citation type="submission" date="2019-07" db="EMBL/GenBank/DDBJ databases">
        <title>De Novo Assembly of kiwifruit Actinidia rufa.</title>
        <authorList>
            <person name="Sugita-Konishi S."/>
            <person name="Sato K."/>
            <person name="Mori E."/>
            <person name="Abe Y."/>
            <person name="Kisaki G."/>
            <person name="Hamano K."/>
            <person name="Suezawa K."/>
            <person name="Otani M."/>
            <person name="Fukuda T."/>
            <person name="Manabe T."/>
            <person name="Gomi K."/>
            <person name="Tabuchi M."/>
            <person name="Akimitsu K."/>
            <person name="Kataoka I."/>
        </authorList>
    </citation>
    <scope>NUCLEOTIDE SEQUENCE [LARGE SCALE GENOMIC DNA]</scope>
    <source>
        <strain evidence="3">cv. Fuchu</strain>
    </source>
</reference>
<comment type="caution">
    <text evidence="2">The sequence shown here is derived from an EMBL/GenBank/DDBJ whole genome shotgun (WGS) entry which is preliminary data.</text>
</comment>
<evidence type="ECO:0000313" key="3">
    <source>
        <dbReference type="Proteomes" id="UP000585474"/>
    </source>
</evidence>
<proteinExistence type="predicted"/>
<dbReference type="EMBL" id="BJWL01000092">
    <property type="protein sequence ID" value="GFS29581.1"/>
    <property type="molecule type" value="Genomic_DNA"/>
</dbReference>
<organism evidence="2 3">
    <name type="scientific">Actinidia rufa</name>
    <dbReference type="NCBI Taxonomy" id="165716"/>
    <lineage>
        <taxon>Eukaryota</taxon>
        <taxon>Viridiplantae</taxon>
        <taxon>Streptophyta</taxon>
        <taxon>Embryophyta</taxon>
        <taxon>Tracheophyta</taxon>
        <taxon>Spermatophyta</taxon>
        <taxon>Magnoliopsida</taxon>
        <taxon>eudicotyledons</taxon>
        <taxon>Gunneridae</taxon>
        <taxon>Pentapetalae</taxon>
        <taxon>asterids</taxon>
        <taxon>Ericales</taxon>
        <taxon>Actinidiaceae</taxon>
        <taxon>Actinidia</taxon>
    </lineage>
</organism>
<keyword evidence="3" id="KW-1185">Reference proteome</keyword>
<gene>
    <name evidence="2" type="ORF">Acr_00g0007300</name>
</gene>
<dbReference type="AlphaFoldDB" id="A0A7J0D897"/>
<sequence>MGGREGSSSSQGMIESFLQAYLRRKEFLRSRDHGAPRQTLQQVAHLNRPRRSEIPKGFQETRWWRQCREQVYKCAAIVVADKGESHHSQYECSRDDSMEYLAMSKRLSLKKLAQRVEESRGKSLAAKSTSVAKRVVIGEKCPKEASTTSPNKKGKSTPVAKDKGTMSPLVTQKKVTWKFVEPPSKEASKAANKVVVGEGTSAVIPPFDKEEVNKLELDRMVFKIFHILGQVRLVASLEGEMTCAQISDVELDKQMDELKVRVQQTAKELARARGNQEATAEKLAKLEMVVAGLRDKEIHSKKLAIEEFKSSKDF</sequence>
<dbReference type="Proteomes" id="UP000585474">
    <property type="component" value="Unassembled WGS sequence"/>
</dbReference>
<accession>A0A7J0D897</accession>
<name>A0A7J0D897_9ERIC</name>
<evidence type="ECO:0000313" key="2">
    <source>
        <dbReference type="EMBL" id="GFS29581.1"/>
    </source>
</evidence>
<protein>
    <submittedName>
        <fullName evidence="2">Uncharacterized protein</fullName>
    </submittedName>
</protein>
<feature type="region of interest" description="Disordered" evidence="1">
    <location>
        <begin position="142"/>
        <end position="165"/>
    </location>
</feature>
<dbReference type="OrthoDB" id="10534631at2759"/>